<feature type="domain" description="G-protein coupled receptors family 1 profile" evidence="14">
    <location>
        <begin position="34"/>
        <end position="293"/>
    </location>
</feature>
<evidence type="ECO:0000256" key="10">
    <source>
        <dbReference type="ARBA" id="ARBA00023180"/>
    </source>
</evidence>
<feature type="transmembrane region" description="Helical" evidence="13">
    <location>
        <begin position="226"/>
        <end position="247"/>
    </location>
</feature>
<dbReference type="InterPro" id="IPR017452">
    <property type="entry name" value="GPCR_Rhodpsn_7TM"/>
</dbReference>
<feature type="transmembrane region" description="Helical" evidence="13">
    <location>
        <begin position="134"/>
        <end position="154"/>
    </location>
</feature>
<evidence type="ECO:0000256" key="4">
    <source>
        <dbReference type="ARBA" id="ARBA00022692"/>
    </source>
</evidence>
<evidence type="ECO:0000256" key="12">
    <source>
        <dbReference type="RuleBase" id="RU000688"/>
    </source>
</evidence>
<dbReference type="OMA" id="NCIALWA"/>
<feature type="transmembrane region" description="Helical" evidence="13">
    <location>
        <begin position="55"/>
        <end position="73"/>
    </location>
</feature>
<evidence type="ECO:0000313" key="16">
    <source>
        <dbReference type="Proteomes" id="UP000694892"/>
    </source>
</evidence>
<proteinExistence type="inferred from homology"/>
<name>A0A974H7G7_XENLA</name>
<keyword evidence="10" id="KW-0325">Glycoprotein</keyword>
<reference evidence="16" key="1">
    <citation type="journal article" date="2016" name="Nature">
        <title>Genome evolution in the allotetraploid frog Xenopus laevis.</title>
        <authorList>
            <person name="Session A.M."/>
            <person name="Uno Y."/>
            <person name="Kwon T."/>
            <person name="Chapman J.A."/>
            <person name="Toyoda A."/>
            <person name="Takahashi S."/>
            <person name="Fukui A."/>
            <person name="Hikosaka A."/>
            <person name="Suzuki A."/>
            <person name="Kondo M."/>
            <person name="van Heeringen S.J."/>
            <person name="Quigley I."/>
            <person name="Heinz S."/>
            <person name="Ogino H."/>
            <person name="Ochi H."/>
            <person name="Hellsten U."/>
            <person name="Lyons J.B."/>
            <person name="Simakov O."/>
            <person name="Putnam N."/>
            <person name="Stites J."/>
            <person name="Kuroki Y."/>
            <person name="Tanaka T."/>
            <person name="Michiue T."/>
            <person name="Watanabe M."/>
            <person name="Bogdanovic O."/>
            <person name="Lister R."/>
            <person name="Georgiou G."/>
            <person name="Paranjpe S.S."/>
            <person name="van Kruijsbergen I."/>
            <person name="Shu S."/>
            <person name="Carlson J."/>
            <person name="Kinoshita T."/>
            <person name="Ohta Y."/>
            <person name="Mawaribuchi S."/>
            <person name="Jenkins J."/>
            <person name="Grimwood J."/>
            <person name="Schmutz J."/>
            <person name="Mitros T."/>
            <person name="Mozaffari S.V."/>
            <person name="Suzuki Y."/>
            <person name="Haramoto Y."/>
            <person name="Yamamoto T.S."/>
            <person name="Takagi C."/>
            <person name="Heald R."/>
            <person name="Miller K."/>
            <person name="Haudenschild C."/>
            <person name="Kitzman J."/>
            <person name="Nakayama T."/>
            <person name="Izutsu Y."/>
            <person name="Robert J."/>
            <person name="Fortriede J."/>
            <person name="Burns K."/>
            <person name="Lotay V."/>
            <person name="Karimi K."/>
            <person name="Yasuoka Y."/>
            <person name="Dichmann D.S."/>
            <person name="Flajnik M.F."/>
            <person name="Houston D.W."/>
            <person name="Shendure J."/>
            <person name="DuPasquier L."/>
            <person name="Vize P.D."/>
            <person name="Zorn A.M."/>
            <person name="Ito M."/>
            <person name="Marcotte E.M."/>
            <person name="Wallingford J.B."/>
            <person name="Ito Y."/>
            <person name="Asashima M."/>
            <person name="Ueno N."/>
            <person name="Matsuda Y."/>
            <person name="Veenstra G.J."/>
            <person name="Fujiyama A."/>
            <person name="Harland R.M."/>
            <person name="Taira M."/>
            <person name="Rokhsar D.S."/>
        </authorList>
    </citation>
    <scope>NUCLEOTIDE SEQUENCE [LARGE SCALE GENOMIC DNA]</scope>
    <source>
        <strain evidence="16">J</strain>
    </source>
</reference>
<evidence type="ECO:0000256" key="3">
    <source>
        <dbReference type="ARBA" id="ARBA00022475"/>
    </source>
</evidence>
<evidence type="ECO:0000256" key="5">
    <source>
        <dbReference type="ARBA" id="ARBA00022989"/>
    </source>
</evidence>
<dbReference type="Proteomes" id="UP000694892">
    <property type="component" value="Chromosome 8L"/>
</dbReference>
<dbReference type="PROSITE" id="PS50262">
    <property type="entry name" value="G_PROTEIN_RECEP_F1_2"/>
    <property type="match status" value="1"/>
</dbReference>
<organism evidence="15 16">
    <name type="scientific">Xenopus laevis</name>
    <name type="common">African clawed frog</name>
    <dbReference type="NCBI Taxonomy" id="8355"/>
    <lineage>
        <taxon>Eukaryota</taxon>
        <taxon>Metazoa</taxon>
        <taxon>Chordata</taxon>
        <taxon>Craniata</taxon>
        <taxon>Vertebrata</taxon>
        <taxon>Euteleostomi</taxon>
        <taxon>Amphibia</taxon>
        <taxon>Batrachia</taxon>
        <taxon>Anura</taxon>
        <taxon>Pipoidea</taxon>
        <taxon>Pipidae</taxon>
        <taxon>Xenopodinae</taxon>
        <taxon>Xenopus</taxon>
        <taxon>Xenopus</taxon>
    </lineage>
</organism>
<dbReference type="GO" id="GO:0005886">
    <property type="term" value="C:plasma membrane"/>
    <property type="evidence" value="ECO:0007669"/>
    <property type="project" value="UniProtKB-SubCell"/>
</dbReference>
<keyword evidence="4 12" id="KW-0812">Transmembrane</keyword>
<dbReference type="PROSITE" id="PS00237">
    <property type="entry name" value="G_PROTEIN_RECEP_F1_1"/>
    <property type="match status" value="1"/>
</dbReference>
<dbReference type="Gene3D" id="1.20.1070.10">
    <property type="entry name" value="Rhodopsin 7-helix transmembrane proteins"/>
    <property type="match status" value="1"/>
</dbReference>
<evidence type="ECO:0000256" key="11">
    <source>
        <dbReference type="ARBA" id="ARBA00023224"/>
    </source>
</evidence>
<keyword evidence="8" id="KW-1015">Disulfide bond</keyword>
<dbReference type="PANTHER" id="PTHR24234:SF10">
    <property type="entry name" value="G-PROTEIN COUPLED RECEPTOR 4"/>
    <property type="match status" value="1"/>
</dbReference>
<evidence type="ECO:0000256" key="2">
    <source>
        <dbReference type="ARBA" id="ARBA00010663"/>
    </source>
</evidence>
<dbReference type="EMBL" id="CM004480">
    <property type="protein sequence ID" value="OCT67759.1"/>
    <property type="molecule type" value="Genomic_DNA"/>
</dbReference>
<evidence type="ECO:0000256" key="1">
    <source>
        <dbReference type="ARBA" id="ARBA00004651"/>
    </source>
</evidence>
<accession>A0A974H7G7</accession>
<evidence type="ECO:0000256" key="6">
    <source>
        <dbReference type="ARBA" id="ARBA00023040"/>
    </source>
</evidence>
<dbReference type="FunFam" id="1.20.1070.10:FF:000065">
    <property type="entry name" value="G-protein coupled receptor 4"/>
    <property type="match status" value="1"/>
</dbReference>
<sequence length="386" mass="42156">MSNFTPDACNVDSGLDSVLPPSLYALVFTLGLPANLLALWAAWLQVRKGRELGVYLLNLSLSDLLLICALPPWTDYYLRRDVWGYGPGACRLFGFVFYTNLYVGAAFLSCVSADRYLAVAHPLRFPGARPIRSAAAVSALIWVLELAANAPPLLGEAIHRDRYNHTFCYESYPLSGRGAALANVGRVLAGFLLPWGVMMLCYAGLLRALRGSASCEQRERRRVRRLALGLPCVALLCYGPYHALLLLRSLVFLVGGGSVNADSGCALEERLFPAYHASLALATLNCLADPALYCLACPGARSEVAKVVGGETTCNTTNHTNQNSLYNVTFGDMEYRKFKDVHTVHFTLGSTANSIQLNQCCPKTYQCPFWGQYHGQMVTFSSVSGK</sequence>
<feature type="transmembrane region" description="Helical" evidence="13">
    <location>
        <begin position="23"/>
        <end position="43"/>
    </location>
</feature>
<comment type="subcellular location">
    <subcellularLocation>
        <location evidence="1">Cell membrane</location>
        <topology evidence="1">Multi-pass membrane protein</topology>
    </subcellularLocation>
</comment>
<gene>
    <name evidence="15" type="ORF">XELAEV_18039063mg</name>
</gene>
<dbReference type="Pfam" id="PF00001">
    <property type="entry name" value="7tm_1"/>
    <property type="match status" value="1"/>
</dbReference>
<feature type="transmembrane region" description="Helical" evidence="13">
    <location>
        <begin position="93"/>
        <end position="113"/>
    </location>
</feature>
<comment type="similarity">
    <text evidence="2 12">Belongs to the G-protein coupled receptor 1 family.</text>
</comment>
<dbReference type="SUPFAM" id="SSF81321">
    <property type="entry name" value="Family A G protein-coupled receptor-like"/>
    <property type="match status" value="1"/>
</dbReference>
<evidence type="ECO:0000313" key="15">
    <source>
        <dbReference type="EMBL" id="OCT67759.1"/>
    </source>
</evidence>
<evidence type="ECO:0000256" key="8">
    <source>
        <dbReference type="ARBA" id="ARBA00023157"/>
    </source>
</evidence>
<feature type="transmembrane region" description="Helical" evidence="13">
    <location>
        <begin position="187"/>
        <end position="205"/>
    </location>
</feature>
<evidence type="ECO:0000256" key="9">
    <source>
        <dbReference type="ARBA" id="ARBA00023170"/>
    </source>
</evidence>
<dbReference type="GO" id="GO:0010447">
    <property type="term" value="P:response to acidic pH"/>
    <property type="evidence" value="ECO:0007669"/>
    <property type="project" value="UniProtKB-ARBA"/>
</dbReference>
<dbReference type="InterPro" id="IPR000276">
    <property type="entry name" value="GPCR_Rhodpsn"/>
</dbReference>
<keyword evidence="3" id="KW-1003">Cell membrane</keyword>
<keyword evidence="7 13" id="KW-0472">Membrane</keyword>
<dbReference type="PANTHER" id="PTHR24234">
    <property type="entry name" value="LYSOPHOSPHATIDIC ACID RECEPTOR 5/SPHINGOSYLPHOSPHORYLCHOLINE RECEPTOR"/>
    <property type="match status" value="1"/>
</dbReference>
<keyword evidence="6 12" id="KW-0297">G-protein coupled receptor</keyword>
<evidence type="ECO:0000259" key="14">
    <source>
        <dbReference type="PROSITE" id="PS50262"/>
    </source>
</evidence>
<dbReference type="GO" id="GO:0007189">
    <property type="term" value="P:adenylate cyclase-activating G protein-coupled receptor signaling pathway"/>
    <property type="evidence" value="ECO:0007669"/>
    <property type="project" value="UniProtKB-ARBA"/>
</dbReference>
<dbReference type="CDD" id="cd15366">
    <property type="entry name" value="7tmA_GPR4"/>
    <property type="match status" value="1"/>
</dbReference>
<evidence type="ECO:0000256" key="13">
    <source>
        <dbReference type="SAM" id="Phobius"/>
    </source>
</evidence>
<dbReference type="PRINTS" id="PR00237">
    <property type="entry name" value="GPCRRHODOPSN"/>
</dbReference>
<dbReference type="PRINTS" id="PR01147">
    <property type="entry name" value="GPR4RECEPTOR"/>
</dbReference>
<dbReference type="InterPro" id="IPR002276">
    <property type="entry name" value="GPR4_orph"/>
</dbReference>
<keyword evidence="5 13" id="KW-1133">Transmembrane helix</keyword>
<keyword evidence="9 12" id="KW-0675">Receptor</keyword>
<protein>
    <recommendedName>
        <fullName evidence="14">G-protein coupled receptors family 1 profile domain-containing protein</fullName>
    </recommendedName>
</protein>
<dbReference type="AlphaFoldDB" id="A0A974H7G7"/>
<dbReference type="GO" id="GO:0004930">
    <property type="term" value="F:G protein-coupled receptor activity"/>
    <property type="evidence" value="ECO:0007669"/>
    <property type="project" value="UniProtKB-KW"/>
</dbReference>
<keyword evidence="11 12" id="KW-0807">Transducer</keyword>
<evidence type="ECO:0000256" key="7">
    <source>
        <dbReference type="ARBA" id="ARBA00023136"/>
    </source>
</evidence>